<keyword evidence="2" id="KW-1185">Reference proteome</keyword>
<organism evidence="1 2">
    <name type="scientific">Candidatus Phytoplasma gossypii</name>
    <dbReference type="NCBI Taxonomy" id="2982629"/>
    <lineage>
        <taxon>Bacteria</taxon>
        <taxon>Bacillati</taxon>
        <taxon>Mycoplasmatota</taxon>
        <taxon>Mollicutes</taxon>
        <taxon>Acholeplasmatales</taxon>
        <taxon>Acholeplasmataceae</taxon>
        <taxon>Candidatus Phytoplasma</taxon>
        <taxon>16SrII (Peanut WB group)</taxon>
    </lineage>
</organism>
<evidence type="ECO:0000313" key="2">
    <source>
        <dbReference type="Proteomes" id="UP001170666"/>
    </source>
</evidence>
<accession>A0ABT9D1T1</accession>
<dbReference type="Proteomes" id="UP001170666">
    <property type="component" value="Unassembled WGS sequence"/>
</dbReference>
<dbReference type="RefSeq" id="WP_304512797.1">
    <property type="nucleotide sequence ID" value="NZ_JAOSIT010000004.1"/>
</dbReference>
<protein>
    <recommendedName>
        <fullName evidence="3">C2H2-type domain-containing protein</fullName>
    </recommendedName>
</protein>
<comment type="caution">
    <text evidence="1">The sequence shown here is derived from an EMBL/GenBank/DDBJ whole genome shotgun (WGS) entry which is preliminary data.</text>
</comment>
<dbReference type="EMBL" id="JAOSIT010000004">
    <property type="protein sequence ID" value="MDO8057184.1"/>
    <property type="molecule type" value="Genomic_DNA"/>
</dbReference>
<evidence type="ECO:0008006" key="3">
    <source>
        <dbReference type="Google" id="ProtNLM"/>
    </source>
</evidence>
<evidence type="ECO:0000313" key="1">
    <source>
        <dbReference type="EMBL" id="MDO8057184.1"/>
    </source>
</evidence>
<gene>
    <name evidence="1" type="ORF">OC698_00480</name>
</gene>
<name>A0ABT9D1T1_9MOLU</name>
<sequence length="82" mass="9907">MLLINRFIFQGRTHLTDRLKAECCENCDKTTRLQIHHMGTIHKENHQRIMNTRTKVLCKDCHRKITDQQIHDIRNNKNKKNK</sequence>
<proteinExistence type="predicted"/>
<reference evidence="1 2" key="1">
    <citation type="journal article" date="2023" name="Int. J. Syst. Evol. Microbiol.">
        <title>The observation of taxonomic boundaries for the 16SrII and 16SrXXV phytoplasmas using genome-based delimitation.</title>
        <authorList>
            <person name="Rodrigues Jardim B."/>
            <person name="Tran-Nguyen L.T.T."/>
            <person name="Gambley C."/>
            <person name="Al-Sadi A.M."/>
            <person name="Al-Subhi A.M."/>
            <person name="Foissac X."/>
            <person name="Salar P."/>
            <person name="Cai H."/>
            <person name="Yang J.Y."/>
            <person name="Davis R."/>
            <person name="Jones L."/>
            <person name="Rodoni B."/>
            <person name="Constable F.E."/>
        </authorList>
    </citation>
    <scope>NUCLEOTIDE SEQUENCE [LARGE SCALE GENOMIC DNA]</scope>
    <source>
        <strain evidence="1">BAWM-BFA-CoWB</strain>
    </source>
</reference>